<dbReference type="RefSeq" id="WP_376868923.1">
    <property type="nucleotide sequence ID" value="NZ_JBHRUV010000069.1"/>
</dbReference>
<dbReference type="InterPro" id="IPR009057">
    <property type="entry name" value="Homeodomain-like_sf"/>
</dbReference>
<gene>
    <name evidence="5" type="ORF">ACFOEX_11520</name>
</gene>
<evidence type="ECO:0000313" key="5">
    <source>
        <dbReference type="EMBL" id="MFC3266974.1"/>
    </source>
</evidence>
<feature type="DNA-binding region" description="H-T-H motif" evidence="2">
    <location>
        <begin position="61"/>
        <end position="80"/>
    </location>
</feature>
<dbReference type="PRINTS" id="PR00455">
    <property type="entry name" value="HTHTETR"/>
</dbReference>
<dbReference type="Pfam" id="PF00440">
    <property type="entry name" value="TetR_N"/>
    <property type="match status" value="1"/>
</dbReference>
<dbReference type="EMBL" id="JBHRUV010000069">
    <property type="protein sequence ID" value="MFC3266974.1"/>
    <property type="molecule type" value="Genomic_DNA"/>
</dbReference>
<evidence type="ECO:0000313" key="6">
    <source>
        <dbReference type="Proteomes" id="UP001595536"/>
    </source>
</evidence>
<dbReference type="PANTHER" id="PTHR30328:SF54">
    <property type="entry name" value="HTH-TYPE TRANSCRIPTIONAL REPRESSOR SCO4008"/>
    <property type="match status" value="1"/>
</dbReference>
<accession>A0ABV7LH82</accession>
<dbReference type="Pfam" id="PF17938">
    <property type="entry name" value="TetR_C_29"/>
    <property type="match status" value="1"/>
</dbReference>
<dbReference type="InterPro" id="IPR050109">
    <property type="entry name" value="HTH-type_TetR-like_transc_reg"/>
</dbReference>
<feature type="non-terminal residue" evidence="5">
    <location>
        <position position="1"/>
    </location>
</feature>
<dbReference type="Gene3D" id="1.10.357.10">
    <property type="entry name" value="Tetracycline Repressor, domain 2"/>
    <property type="match status" value="1"/>
</dbReference>
<dbReference type="InterPro" id="IPR001647">
    <property type="entry name" value="HTH_TetR"/>
</dbReference>
<sequence>GRGAEAPAGAPPAGPPPAGPPPGAAAAPAGAARRRDAEATRRRILKAAQDAFARDGYAGARIDRIARAAACNVQMIYRYFGDKEGLYLAALEAIYLHIRSHERQLRLTTAAPAEGVRRLVEFTFDYLRDNPNFVAMVRNENLMEGRFVRRLRSVSETANPLVETIGDLLRRGAQSGDFRTPMSAMDLYLTVLGLCVTHCAQRHTLSAMFRFDFSDPAWQARRREQVVQLVLRYLTAAPGEGAAGA</sequence>
<organism evidence="5 6">
    <name type="scientific">Camelimonas abortus</name>
    <dbReference type="NCBI Taxonomy" id="1017184"/>
    <lineage>
        <taxon>Bacteria</taxon>
        <taxon>Pseudomonadati</taxon>
        <taxon>Pseudomonadota</taxon>
        <taxon>Alphaproteobacteria</taxon>
        <taxon>Hyphomicrobiales</taxon>
        <taxon>Chelatococcaceae</taxon>
        <taxon>Camelimonas</taxon>
    </lineage>
</organism>
<dbReference type="InterPro" id="IPR041474">
    <property type="entry name" value="NicS_C"/>
</dbReference>
<evidence type="ECO:0000256" key="1">
    <source>
        <dbReference type="ARBA" id="ARBA00023125"/>
    </source>
</evidence>
<reference evidence="6" key="1">
    <citation type="journal article" date="2019" name="Int. J. Syst. Evol. Microbiol.">
        <title>The Global Catalogue of Microorganisms (GCM) 10K type strain sequencing project: providing services to taxonomists for standard genome sequencing and annotation.</title>
        <authorList>
            <consortium name="The Broad Institute Genomics Platform"/>
            <consortium name="The Broad Institute Genome Sequencing Center for Infectious Disease"/>
            <person name="Wu L."/>
            <person name="Ma J."/>
        </authorList>
    </citation>
    <scope>NUCLEOTIDE SEQUENCE [LARGE SCALE GENOMIC DNA]</scope>
    <source>
        <strain evidence="6">CCM 7941</strain>
    </source>
</reference>
<evidence type="ECO:0000256" key="3">
    <source>
        <dbReference type="SAM" id="MobiDB-lite"/>
    </source>
</evidence>
<name>A0ABV7LH82_9HYPH</name>
<protein>
    <submittedName>
        <fullName evidence="5">TetR/AcrR family transcriptional regulator</fullName>
    </submittedName>
</protein>
<dbReference type="SUPFAM" id="SSF46689">
    <property type="entry name" value="Homeodomain-like"/>
    <property type="match status" value="1"/>
</dbReference>
<feature type="region of interest" description="Disordered" evidence="3">
    <location>
        <begin position="1"/>
        <end position="33"/>
    </location>
</feature>
<evidence type="ECO:0000256" key="2">
    <source>
        <dbReference type="PROSITE-ProRule" id="PRU00335"/>
    </source>
</evidence>
<feature type="compositionally biased region" description="Pro residues" evidence="3">
    <location>
        <begin position="9"/>
        <end position="23"/>
    </location>
</feature>
<evidence type="ECO:0000259" key="4">
    <source>
        <dbReference type="PROSITE" id="PS50977"/>
    </source>
</evidence>
<feature type="domain" description="HTH tetR-type" evidence="4">
    <location>
        <begin position="38"/>
        <end position="98"/>
    </location>
</feature>
<keyword evidence="6" id="KW-1185">Reference proteome</keyword>
<dbReference type="SUPFAM" id="SSF48498">
    <property type="entry name" value="Tetracyclin repressor-like, C-terminal domain"/>
    <property type="match status" value="1"/>
</dbReference>
<proteinExistence type="predicted"/>
<dbReference type="PROSITE" id="PS50977">
    <property type="entry name" value="HTH_TETR_2"/>
    <property type="match status" value="1"/>
</dbReference>
<comment type="caution">
    <text evidence="5">The sequence shown here is derived from an EMBL/GenBank/DDBJ whole genome shotgun (WGS) entry which is preliminary data.</text>
</comment>
<dbReference type="PANTHER" id="PTHR30328">
    <property type="entry name" value="TRANSCRIPTIONAL REPRESSOR"/>
    <property type="match status" value="1"/>
</dbReference>
<dbReference type="InterPro" id="IPR036271">
    <property type="entry name" value="Tet_transcr_reg_TetR-rel_C_sf"/>
</dbReference>
<keyword evidence="1 2" id="KW-0238">DNA-binding</keyword>
<dbReference type="Proteomes" id="UP001595536">
    <property type="component" value="Unassembled WGS sequence"/>
</dbReference>